<dbReference type="EC" id="2.3.2.27" evidence="3"/>
<keyword evidence="3" id="KW-0012">Acyltransferase</keyword>
<keyword evidence="4" id="KW-1185">Reference proteome</keyword>
<dbReference type="Pfam" id="PF00643">
    <property type="entry name" value="zf-B_box"/>
    <property type="match status" value="1"/>
</dbReference>
<keyword evidence="1" id="KW-0862">Zinc</keyword>
<dbReference type="GO" id="GO:0061630">
    <property type="term" value="F:ubiquitin protein ligase activity"/>
    <property type="evidence" value="ECO:0007669"/>
    <property type="project" value="UniProtKB-EC"/>
</dbReference>
<proteinExistence type="predicted"/>
<reference evidence="3 4" key="1">
    <citation type="submission" date="2020-06" db="EMBL/GenBank/DDBJ databases">
        <authorList>
            <person name="Li R."/>
            <person name="Bekaert M."/>
        </authorList>
    </citation>
    <scope>NUCLEOTIDE SEQUENCE [LARGE SCALE GENOMIC DNA]</scope>
    <source>
        <strain evidence="4">wild</strain>
    </source>
</reference>
<dbReference type="PANTHER" id="PTHR25462">
    <property type="entry name" value="BONUS, ISOFORM C-RELATED"/>
    <property type="match status" value="1"/>
</dbReference>
<sequence>MADNISIAEAQMPQVCHMCEENADIKFKCLDCAFLLCPRCRKLHEKVRTKYVHQIIDLKDKRVISKDSKSNRVYPIRCEFHADENYIMCCQECQQLVCATCILTMHQKHEMGDMTIILSSKVTKLKQYQETIDTTILPNISRNYARYDDLMEFHTKRVDIAKTGILDWKNYLINTVTKLLDKQAEKFCEQIDKNIDEIKQNILPQLSELDDMKRHIKEVRSEIELVTNSHDLTQMINLEKSMESSLKKVNAQKKKERTNYFEFTQSELKIPKLGDLTLKAVFELQCTQSIETGLSCIDKMASYKHGELLVRNLELKNVCLLKTVHDKIIELQKWNIEVKDITALQTGEIIVILVDKPDLRLLPNKQHETIQVIRDCADIFFDTAPQIPTALHTTRENNVIISTVETGRDWLPMDDPCKVEIIVITAKSDIISRFIFDKDLFCFPNKITSIGTDICIADSISDYSGRLITLDNNGKVKWTYGDNETNSVIIADMVSTPLYNIVLLDSCQSVLRVLNSKGAFLNTWNLRDFNVTDAYAMTVSMDEQILIGCGQTGTNLHILEFRE</sequence>
<feature type="domain" description="B box-type" evidence="2">
    <location>
        <begin position="73"/>
        <end position="114"/>
    </location>
</feature>
<feature type="domain" description="B box-type" evidence="2">
    <location>
        <begin position="11"/>
        <end position="58"/>
    </location>
</feature>
<keyword evidence="3" id="KW-0808">Transferase</keyword>
<evidence type="ECO:0000313" key="4">
    <source>
        <dbReference type="Proteomes" id="UP000507470"/>
    </source>
</evidence>
<accession>A0A6J8BG31</accession>
<dbReference type="EMBL" id="CACVKT020003131">
    <property type="protein sequence ID" value="CAC5381844.1"/>
    <property type="molecule type" value="Genomic_DNA"/>
</dbReference>
<dbReference type="OrthoDB" id="295536at2759"/>
<dbReference type="GO" id="GO:0008270">
    <property type="term" value="F:zinc ion binding"/>
    <property type="evidence" value="ECO:0007669"/>
    <property type="project" value="UniProtKB-KW"/>
</dbReference>
<dbReference type="SMART" id="SM00336">
    <property type="entry name" value="BBOX"/>
    <property type="match status" value="2"/>
</dbReference>
<name>A0A6J8BG31_MYTCO</name>
<dbReference type="Gene3D" id="3.30.160.60">
    <property type="entry name" value="Classic Zinc Finger"/>
    <property type="match status" value="1"/>
</dbReference>
<dbReference type="PROSITE" id="PS50119">
    <property type="entry name" value="ZF_BBOX"/>
    <property type="match status" value="2"/>
</dbReference>
<dbReference type="CDD" id="cd19756">
    <property type="entry name" value="Bbox2"/>
    <property type="match status" value="1"/>
</dbReference>
<dbReference type="SUPFAM" id="SSF57845">
    <property type="entry name" value="B-box zinc-binding domain"/>
    <property type="match status" value="1"/>
</dbReference>
<evidence type="ECO:0000313" key="3">
    <source>
        <dbReference type="EMBL" id="CAC5381844.1"/>
    </source>
</evidence>
<gene>
    <name evidence="3" type="ORF">MCOR_17708</name>
</gene>
<organism evidence="3 4">
    <name type="scientific">Mytilus coruscus</name>
    <name type="common">Sea mussel</name>
    <dbReference type="NCBI Taxonomy" id="42192"/>
    <lineage>
        <taxon>Eukaryota</taxon>
        <taxon>Metazoa</taxon>
        <taxon>Spiralia</taxon>
        <taxon>Lophotrochozoa</taxon>
        <taxon>Mollusca</taxon>
        <taxon>Bivalvia</taxon>
        <taxon>Autobranchia</taxon>
        <taxon>Pteriomorphia</taxon>
        <taxon>Mytilida</taxon>
        <taxon>Mytiloidea</taxon>
        <taxon>Mytilidae</taxon>
        <taxon>Mytilinae</taxon>
        <taxon>Mytilus</taxon>
    </lineage>
</organism>
<evidence type="ECO:0000256" key="1">
    <source>
        <dbReference type="PROSITE-ProRule" id="PRU00024"/>
    </source>
</evidence>
<dbReference type="InterPro" id="IPR000315">
    <property type="entry name" value="Znf_B-box"/>
</dbReference>
<dbReference type="InterPro" id="IPR047153">
    <property type="entry name" value="TRIM45/56/19-like"/>
</dbReference>
<protein>
    <submittedName>
        <fullName evidence="3">TRIM56</fullName>
        <ecNumber evidence="3">2.3.2.27</ecNumber>
    </submittedName>
</protein>
<dbReference type="PANTHER" id="PTHR25462:SF291">
    <property type="entry name" value="E3 UBIQUITIN-PROTEIN LIGASE TRIM45"/>
    <property type="match status" value="1"/>
</dbReference>
<dbReference type="Proteomes" id="UP000507470">
    <property type="component" value="Unassembled WGS sequence"/>
</dbReference>
<evidence type="ECO:0000259" key="2">
    <source>
        <dbReference type="PROSITE" id="PS50119"/>
    </source>
</evidence>
<keyword evidence="1" id="KW-0479">Metal-binding</keyword>
<dbReference type="AlphaFoldDB" id="A0A6J8BG31"/>
<keyword evidence="1" id="KW-0863">Zinc-finger</keyword>